<protein>
    <recommendedName>
        <fullName evidence="4">Methyltransferase</fullName>
    </recommendedName>
</protein>
<feature type="region of interest" description="Disordered" evidence="1">
    <location>
        <begin position="1"/>
        <end position="47"/>
    </location>
</feature>
<dbReference type="PANTHER" id="PTHR43591">
    <property type="entry name" value="METHYLTRANSFERASE"/>
    <property type="match status" value="1"/>
</dbReference>
<dbReference type="InterPro" id="IPR029063">
    <property type="entry name" value="SAM-dependent_MTases_sf"/>
</dbReference>
<name>A0AAN7YFN0_9EURO</name>
<organism evidence="2 3">
    <name type="scientific">Lithohypha guttulata</name>
    <dbReference type="NCBI Taxonomy" id="1690604"/>
    <lineage>
        <taxon>Eukaryota</taxon>
        <taxon>Fungi</taxon>
        <taxon>Dikarya</taxon>
        <taxon>Ascomycota</taxon>
        <taxon>Pezizomycotina</taxon>
        <taxon>Eurotiomycetes</taxon>
        <taxon>Chaetothyriomycetidae</taxon>
        <taxon>Chaetothyriales</taxon>
        <taxon>Trichomeriaceae</taxon>
        <taxon>Lithohypha</taxon>
    </lineage>
</organism>
<dbReference type="PANTHER" id="PTHR43591:SF14">
    <property type="entry name" value="METHYLTRANSFERASE"/>
    <property type="match status" value="1"/>
</dbReference>
<gene>
    <name evidence="2" type="ORF">LTR05_006449</name>
</gene>
<reference evidence="2 3" key="1">
    <citation type="submission" date="2023-08" db="EMBL/GenBank/DDBJ databases">
        <title>Black Yeasts Isolated from many extreme environments.</title>
        <authorList>
            <person name="Coleine C."/>
            <person name="Stajich J.E."/>
            <person name="Selbmann L."/>
        </authorList>
    </citation>
    <scope>NUCLEOTIDE SEQUENCE [LARGE SCALE GENOMIC DNA]</scope>
    <source>
        <strain evidence="2 3">CCFEE 5910</strain>
    </source>
</reference>
<evidence type="ECO:0000313" key="3">
    <source>
        <dbReference type="Proteomes" id="UP001309876"/>
    </source>
</evidence>
<sequence length="349" mass="39313">MANSSTNSDDPPVSKEVPGKARNTSPLLADSGSSASSGGDSETFSLDDTMRDFPVHFDRTYHKYKAGSYPFPNDAQEVERMNEQFCLIRAAHEGKMFMADIKEPGNILDIGTGSGIWAISVADNIFPDAQITGIDLSPIQPHIVPPGVRFEQQDCSELDWCRPADSFDFIFSQCLMGSLKDYQQLLITARKYLVPGEGWMECCEVDNIPSCDDGTMPEDWPLKRWSEWMVYATEQGERPLRIAPFVKRWMIESGYVDVQEVVVKIPLGGWPALPRLKKLGKRFHTLVHDSLPAASYKTFNEVMKWDRAKIELFLASVREIYGRRPSADEERQMGRMAPPPPPSQRKAKT</sequence>
<evidence type="ECO:0000313" key="2">
    <source>
        <dbReference type="EMBL" id="KAK5083942.1"/>
    </source>
</evidence>
<feature type="compositionally biased region" description="Low complexity" evidence="1">
    <location>
        <begin position="29"/>
        <end position="41"/>
    </location>
</feature>
<feature type="region of interest" description="Disordered" evidence="1">
    <location>
        <begin position="325"/>
        <end position="349"/>
    </location>
</feature>
<dbReference type="Proteomes" id="UP001309876">
    <property type="component" value="Unassembled WGS sequence"/>
</dbReference>
<accession>A0AAN7YFN0</accession>
<dbReference type="Pfam" id="PF13489">
    <property type="entry name" value="Methyltransf_23"/>
    <property type="match status" value="1"/>
</dbReference>
<dbReference type="GO" id="GO:0008168">
    <property type="term" value="F:methyltransferase activity"/>
    <property type="evidence" value="ECO:0007669"/>
    <property type="project" value="TreeGrafter"/>
</dbReference>
<dbReference type="SUPFAM" id="SSF53335">
    <property type="entry name" value="S-adenosyl-L-methionine-dependent methyltransferases"/>
    <property type="match status" value="1"/>
</dbReference>
<dbReference type="CDD" id="cd02440">
    <property type="entry name" value="AdoMet_MTases"/>
    <property type="match status" value="1"/>
</dbReference>
<keyword evidence="3" id="KW-1185">Reference proteome</keyword>
<dbReference type="AlphaFoldDB" id="A0AAN7YFN0"/>
<evidence type="ECO:0008006" key="4">
    <source>
        <dbReference type="Google" id="ProtNLM"/>
    </source>
</evidence>
<evidence type="ECO:0000256" key="1">
    <source>
        <dbReference type="SAM" id="MobiDB-lite"/>
    </source>
</evidence>
<proteinExistence type="predicted"/>
<dbReference type="EMBL" id="JAVRRJ010000006">
    <property type="protein sequence ID" value="KAK5083942.1"/>
    <property type="molecule type" value="Genomic_DNA"/>
</dbReference>
<dbReference type="Gene3D" id="3.40.50.150">
    <property type="entry name" value="Vaccinia Virus protein VP39"/>
    <property type="match status" value="1"/>
</dbReference>
<comment type="caution">
    <text evidence="2">The sequence shown here is derived from an EMBL/GenBank/DDBJ whole genome shotgun (WGS) entry which is preliminary data.</text>
</comment>